<evidence type="ECO:0000259" key="3">
    <source>
        <dbReference type="PROSITE" id="PS50850"/>
    </source>
</evidence>
<reference evidence="4" key="1">
    <citation type="submission" date="2013-08" db="EMBL/GenBank/DDBJ databases">
        <authorList>
            <person name="Mendez C."/>
            <person name="Richter M."/>
            <person name="Ferrer M."/>
            <person name="Sanchez J."/>
        </authorList>
    </citation>
    <scope>NUCLEOTIDE SEQUENCE</scope>
</reference>
<evidence type="ECO:0000313" key="4">
    <source>
        <dbReference type="EMBL" id="EQD72659.1"/>
    </source>
</evidence>
<feature type="region of interest" description="Disordered" evidence="1">
    <location>
        <begin position="425"/>
        <end position="452"/>
    </location>
</feature>
<dbReference type="InterPro" id="IPR036259">
    <property type="entry name" value="MFS_trans_sf"/>
</dbReference>
<evidence type="ECO:0000256" key="2">
    <source>
        <dbReference type="SAM" id="Phobius"/>
    </source>
</evidence>
<feature type="transmembrane region" description="Helical" evidence="2">
    <location>
        <begin position="89"/>
        <end position="111"/>
    </location>
</feature>
<name>T1CUN6_9ZZZZ</name>
<dbReference type="AlphaFoldDB" id="T1CUN6"/>
<proteinExistence type="predicted"/>
<feature type="transmembrane region" description="Helical" evidence="2">
    <location>
        <begin position="235"/>
        <end position="254"/>
    </location>
</feature>
<dbReference type="InterPro" id="IPR011701">
    <property type="entry name" value="MFS"/>
</dbReference>
<evidence type="ECO:0000256" key="1">
    <source>
        <dbReference type="SAM" id="MobiDB-lite"/>
    </source>
</evidence>
<accession>T1CUN6</accession>
<keyword evidence="2" id="KW-0812">Transmembrane</keyword>
<sequence length="452" mass="48087">MLSFVPINAATAGFGVVLPLLILIPLHGSWSDVALSATLYNSAVILSSVLWGHLSDRFHLRRAFLAINYGGFALLYIALTQVQSLGTLYAIYAVIGLIAPAGASASNLLLLEKFPGKERANAYSSFQEMSIIGSIVGLLIGFVWTTDALALSSVLYVLGALAAVSAVWIWLGVSEGARPRRTSDVALHPESLFSRMRRASTTHNAFPFFPVRPPISPRPFERFSRWAREEIRHELPLVFLAMFLFNLSANLYNISFTPYLASIGIAASSIFLVNLSNSATQGLLFPFTGALTTRIGPDRLVRSSTYLRSLGYLATAAFPLIAFTVPEAFGANVITYGILGGAVAFFTISSSMMLFRGLHNRDAGRLLGVNSALGGVAAVAGAGLSGIIAIFGSFQLVFLVAAGGLLASLPIWAAATVAYERRTRPKPVETALQPPSSGAPSTVDAPRGTETA</sequence>
<reference evidence="4" key="2">
    <citation type="journal article" date="2014" name="ISME J.">
        <title>Microbial stratification in low pH oxic and suboxic macroscopic growths along an acid mine drainage.</title>
        <authorList>
            <person name="Mendez-Garcia C."/>
            <person name="Mesa V."/>
            <person name="Sprenger R.R."/>
            <person name="Richter M."/>
            <person name="Diez M.S."/>
            <person name="Solano J."/>
            <person name="Bargiela R."/>
            <person name="Golyshina O.V."/>
            <person name="Manteca A."/>
            <person name="Ramos J.L."/>
            <person name="Gallego J.R."/>
            <person name="Llorente I."/>
            <person name="Martins Dos Santos V.A."/>
            <person name="Jensen O.N."/>
            <person name="Pelaez A.I."/>
            <person name="Sanchez J."/>
            <person name="Ferrer M."/>
        </authorList>
    </citation>
    <scope>NUCLEOTIDE SEQUENCE</scope>
</reference>
<organism evidence="4">
    <name type="scientific">mine drainage metagenome</name>
    <dbReference type="NCBI Taxonomy" id="410659"/>
    <lineage>
        <taxon>unclassified sequences</taxon>
        <taxon>metagenomes</taxon>
        <taxon>ecological metagenomes</taxon>
    </lineage>
</organism>
<feature type="transmembrane region" description="Helical" evidence="2">
    <location>
        <begin position="397"/>
        <end position="419"/>
    </location>
</feature>
<feature type="transmembrane region" description="Helical" evidence="2">
    <location>
        <begin position="260"/>
        <end position="285"/>
    </location>
</feature>
<protein>
    <submittedName>
        <fullName evidence="4">Major facilitator superfamily MFS-1</fullName>
    </submittedName>
</protein>
<dbReference type="GO" id="GO:0022857">
    <property type="term" value="F:transmembrane transporter activity"/>
    <property type="evidence" value="ECO:0007669"/>
    <property type="project" value="InterPro"/>
</dbReference>
<feature type="transmembrane region" description="Helical" evidence="2">
    <location>
        <begin position="306"/>
        <end position="325"/>
    </location>
</feature>
<feature type="transmembrane region" description="Helical" evidence="2">
    <location>
        <begin position="150"/>
        <end position="171"/>
    </location>
</feature>
<dbReference type="Gene3D" id="1.20.1250.20">
    <property type="entry name" value="MFS general substrate transporter like domains"/>
    <property type="match status" value="2"/>
</dbReference>
<feature type="transmembrane region" description="Helical" evidence="2">
    <location>
        <begin position="63"/>
        <end position="83"/>
    </location>
</feature>
<feature type="transmembrane region" description="Helical" evidence="2">
    <location>
        <begin position="367"/>
        <end position="391"/>
    </location>
</feature>
<dbReference type="Pfam" id="PF07690">
    <property type="entry name" value="MFS_1"/>
    <property type="match status" value="2"/>
</dbReference>
<keyword evidence="2" id="KW-0472">Membrane</keyword>
<dbReference type="InterPro" id="IPR020846">
    <property type="entry name" value="MFS_dom"/>
</dbReference>
<dbReference type="EMBL" id="AUZY01002244">
    <property type="protein sequence ID" value="EQD72659.1"/>
    <property type="molecule type" value="Genomic_DNA"/>
</dbReference>
<feature type="domain" description="Major facilitator superfamily (MFS) profile" evidence="3">
    <location>
        <begin position="1"/>
        <end position="416"/>
    </location>
</feature>
<feature type="transmembrane region" description="Helical" evidence="2">
    <location>
        <begin position="331"/>
        <end position="355"/>
    </location>
</feature>
<dbReference type="PROSITE" id="PS50850">
    <property type="entry name" value="MFS"/>
    <property type="match status" value="1"/>
</dbReference>
<dbReference type="PANTHER" id="PTHR23518">
    <property type="entry name" value="C-METHYLTRANSFERASE"/>
    <property type="match status" value="1"/>
</dbReference>
<dbReference type="PANTHER" id="PTHR23518:SF2">
    <property type="entry name" value="MAJOR FACILITATOR SUPERFAMILY TRANSPORTER"/>
    <property type="match status" value="1"/>
</dbReference>
<keyword evidence="2" id="KW-1133">Transmembrane helix</keyword>
<feature type="transmembrane region" description="Helical" evidence="2">
    <location>
        <begin position="123"/>
        <end position="144"/>
    </location>
</feature>
<dbReference type="SUPFAM" id="SSF103473">
    <property type="entry name" value="MFS general substrate transporter"/>
    <property type="match status" value="1"/>
</dbReference>
<feature type="transmembrane region" description="Helical" evidence="2">
    <location>
        <begin position="7"/>
        <end position="27"/>
    </location>
</feature>
<comment type="caution">
    <text evidence="4">The sequence shown here is derived from an EMBL/GenBank/DDBJ whole genome shotgun (WGS) entry which is preliminary data.</text>
</comment>
<gene>
    <name evidence="4" type="ORF">B1B_03636</name>
</gene>
<feature type="transmembrane region" description="Helical" evidence="2">
    <location>
        <begin position="33"/>
        <end position="51"/>
    </location>
</feature>